<name>F3ZUA2_9BACE</name>
<dbReference type="STRING" id="679937.Bcop_1143"/>
<sequence>MIFFIFVLIMIQDDVFKTIAQSSEGAYSEKRSKFISFAMPVESEEEAKEYLEEIRKKYYDARHVCWAYLIGSDEIKYRANDDGEPSGTAGRPILGQIRSFELTNVFIAVIRYFGGIKLGTGGLVVAYKAAAADALDHAEIIEKTIDEEVTFDFEYPFMNDVMRIIKDIEPQIVDQTFEMACNMCLRIRRSKMEELRDRLSKVQTVVFADEAAETEKEEN</sequence>
<reference evidence="3 4" key="1">
    <citation type="journal article" date="2011" name="Stand. Genomic Sci.">
        <title>Non-contiguous finished genome sequence of Bacteroides coprosuis type strain (PC139).</title>
        <authorList>
            <person name="Land M."/>
            <person name="Held B."/>
            <person name="Gronow S."/>
            <person name="Abt B."/>
            <person name="Lucas S."/>
            <person name="Del Rio T.G."/>
            <person name="Nolan M."/>
            <person name="Tice H."/>
            <person name="Cheng J.F."/>
            <person name="Pitluck S."/>
            <person name="Liolios K."/>
            <person name="Pagani I."/>
            <person name="Ivanova N."/>
            <person name="Mavromatis K."/>
            <person name="Mikhailova N."/>
            <person name="Pati A."/>
            <person name="Tapia R."/>
            <person name="Han C."/>
            <person name="Goodwin L."/>
            <person name="Chen A."/>
            <person name="Palaniappan K."/>
            <person name="Hauser L."/>
            <person name="Brambilla E.M."/>
            <person name="Rohde M."/>
            <person name="Goker M."/>
            <person name="Detter J.C."/>
            <person name="Woyke T."/>
            <person name="Bristow J."/>
            <person name="Eisen J.A."/>
            <person name="Markowitz V."/>
            <person name="Hugenholtz P."/>
            <person name="Kyrpides N.C."/>
            <person name="Klenk H.P."/>
            <person name="Lapidus A."/>
        </authorList>
    </citation>
    <scope>NUCLEOTIDE SEQUENCE</scope>
    <source>
        <strain evidence="3 4">DSM 18011</strain>
    </source>
</reference>
<protein>
    <submittedName>
        <fullName evidence="3">Uncharacterized protein family UPF0029, Impact, N-terminal</fullName>
    </submittedName>
</protein>
<dbReference type="GO" id="GO:0006446">
    <property type="term" value="P:regulation of translational initiation"/>
    <property type="evidence" value="ECO:0007669"/>
    <property type="project" value="TreeGrafter"/>
</dbReference>
<keyword evidence="4" id="KW-1185">Reference proteome</keyword>
<feature type="domain" description="Impact N-terminal" evidence="2">
    <location>
        <begin position="30"/>
        <end position="135"/>
    </location>
</feature>
<dbReference type="InterPro" id="IPR020568">
    <property type="entry name" value="Ribosomal_Su5_D2-typ_SF"/>
</dbReference>
<dbReference type="PANTHER" id="PTHR16301">
    <property type="entry name" value="IMPACT-RELATED"/>
    <property type="match status" value="1"/>
</dbReference>
<dbReference type="HOGENOM" id="CLU_083552_1_0_10"/>
<dbReference type="InterPro" id="IPR001498">
    <property type="entry name" value="Impact_N"/>
</dbReference>
<gene>
    <name evidence="3" type="ORF">Bcop_1143</name>
</gene>
<dbReference type="Pfam" id="PF01205">
    <property type="entry name" value="Impact_N"/>
    <property type="match status" value="1"/>
</dbReference>
<evidence type="ECO:0000313" key="4">
    <source>
        <dbReference type="Proteomes" id="UP000018439"/>
    </source>
</evidence>
<evidence type="ECO:0000313" key="3">
    <source>
        <dbReference type="EMBL" id="EGJ71347.1"/>
    </source>
</evidence>
<dbReference type="PANTHER" id="PTHR16301:SF20">
    <property type="entry name" value="IMPACT FAMILY MEMBER YIGZ"/>
    <property type="match status" value="1"/>
</dbReference>
<dbReference type="GO" id="GO:0005737">
    <property type="term" value="C:cytoplasm"/>
    <property type="evidence" value="ECO:0007669"/>
    <property type="project" value="TreeGrafter"/>
</dbReference>
<dbReference type="InterPro" id="IPR023582">
    <property type="entry name" value="Impact"/>
</dbReference>
<evidence type="ECO:0000256" key="1">
    <source>
        <dbReference type="ARBA" id="ARBA00007665"/>
    </source>
</evidence>
<accession>F3ZUA2</accession>
<proteinExistence type="inferred from homology"/>
<dbReference type="eggNOG" id="COG1739">
    <property type="taxonomic scope" value="Bacteria"/>
</dbReference>
<dbReference type="Proteomes" id="UP000018439">
    <property type="component" value="Chromosome"/>
</dbReference>
<dbReference type="EMBL" id="CM001167">
    <property type="protein sequence ID" value="EGJ71347.1"/>
    <property type="molecule type" value="Genomic_DNA"/>
</dbReference>
<evidence type="ECO:0000259" key="2">
    <source>
        <dbReference type="Pfam" id="PF01205"/>
    </source>
</evidence>
<dbReference type="Gene3D" id="3.30.230.30">
    <property type="entry name" value="Impact, N-terminal domain"/>
    <property type="match status" value="1"/>
</dbReference>
<dbReference type="InterPro" id="IPR036956">
    <property type="entry name" value="Impact_N_sf"/>
</dbReference>
<organism evidence="3 4">
    <name type="scientific">Bacteroides coprosuis DSM 18011</name>
    <dbReference type="NCBI Taxonomy" id="679937"/>
    <lineage>
        <taxon>Bacteria</taxon>
        <taxon>Pseudomonadati</taxon>
        <taxon>Bacteroidota</taxon>
        <taxon>Bacteroidia</taxon>
        <taxon>Bacteroidales</taxon>
        <taxon>Bacteroidaceae</taxon>
        <taxon>Bacteroides</taxon>
    </lineage>
</organism>
<dbReference type="AlphaFoldDB" id="F3ZUA2"/>
<comment type="similarity">
    <text evidence="1">Belongs to the IMPACT family.</text>
</comment>
<dbReference type="SUPFAM" id="SSF54211">
    <property type="entry name" value="Ribosomal protein S5 domain 2-like"/>
    <property type="match status" value="1"/>
</dbReference>